<name>A0AAW1D0P7_9HEMI</name>
<feature type="transmembrane region" description="Helical" evidence="2">
    <location>
        <begin position="262"/>
        <end position="288"/>
    </location>
</feature>
<keyword evidence="6" id="KW-1185">Reference proteome</keyword>
<dbReference type="GO" id="GO:0015276">
    <property type="term" value="F:ligand-gated monoatomic ion channel activity"/>
    <property type="evidence" value="ECO:0007669"/>
    <property type="project" value="InterPro"/>
</dbReference>
<organism evidence="5 6">
    <name type="scientific">Rhynocoris fuscipes</name>
    <dbReference type="NCBI Taxonomy" id="488301"/>
    <lineage>
        <taxon>Eukaryota</taxon>
        <taxon>Metazoa</taxon>
        <taxon>Ecdysozoa</taxon>
        <taxon>Arthropoda</taxon>
        <taxon>Hexapoda</taxon>
        <taxon>Insecta</taxon>
        <taxon>Pterygota</taxon>
        <taxon>Neoptera</taxon>
        <taxon>Paraneoptera</taxon>
        <taxon>Hemiptera</taxon>
        <taxon>Heteroptera</taxon>
        <taxon>Panheteroptera</taxon>
        <taxon>Cimicomorpha</taxon>
        <taxon>Reduviidae</taxon>
        <taxon>Harpactorinae</taxon>
        <taxon>Harpactorini</taxon>
        <taxon>Rhynocoris</taxon>
    </lineage>
</organism>
<keyword evidence="2" id="KW-0812">Transmembrane</keyword>
<proteinExistence type="inferred from homology"/>
<dbReference type="AlphaFoldDB" id="A0AAW1D0P7"/>
<sequence length="388" mass="44937">MKQIYNLLLLVQCYLTLFVNAIKTLESWQSLNDKLNQKINNSIWNDILIRDRNLENDLRGKVIDAILQNKLPFLEVKNEYGGDVQLTGFIGELWHILEEHLQFTTKYTNISNERALELHLGDISLNPVALKPVHFDKFAVSIPLTKIWYCLFTKDLPNEGGSIWFYVTVLRSRMRNAVMYVVSLFIIMHWISNWLRFYFGVDNRIDTKIINKNPRRNTRRRIKKKIKTETFDTNIIYSILCILGLLTNQGSQQAARSYSTRIFNLVCMLFAIMICTSYSAVLISKLAIYGNRVQIRSIVALLNSGTYALCVAENSFAAHYLKNPALRTDPFVPYNWSYAMNRKPCSLGTKDMATYEDFCADKTVVMETEPNALRVVNERPVSTFYEND</sequence>
<comment type="similarity">
    <text evidence="1">Belongs to the glutamate-gated ion channel (TC 1.A.10.1) family.</text>
</comment>
<evidence type="ECO:0000313" key="5">
    <source>
        <dbReference type="EMBL" id="KAK9504122.1"/>
    </source>
</evidence>
<evidence type="ECO:0000256" key="1">
    <source>
        <dbReference type="ARBA" id="ARBA00008685"/>
    </source>
</evidence>
<evidence type="ECO:0000313" key="6">
    <source>
        <dbReference type="Proteomes" id="UP001461498"/>
    </source>
</evidence>
<feature type="domain" description="Ionotropic glutamate receptor C-terminal" evidence="4">
    <location>
        <begin position="224"/>
        <end position="317"/>
    </location>
</feature>
<reference evidence="5 6" key="1">
    <citation type="submission" date="2022-12" db="EMBL/GenBank/DDBJ databases">
        <title>Chromosome-level genome assembly of true bugs.</title>
        <authorList>
            <person name="Ma L."/>
            <person name="Li H."/>
        </authorList>
    </citation>
    <scope>NUCLEOTIDE SEQUENCE [LARGE SCALE GENOMIC DNA]</scope>
    <source>
        <strain evidence="5">Lab_2022b</strain>
    </source>
</reference>
<dbReference type="EMBL" id="JAPXFL010000007">
    <property type="protein sequence ID" value="KAK9504122.1"/>
    <property type="molecule type" value="Genomic_DNA"/>
</dbReference>
<dbReference type="InterPro" id="IPR001320">
    <property type="entry name" value="Iontro_rcpt_C"/>
</dbReference>
<comment type="caution">
    <text evidence="5">The sequence shown here is derived from an EMBL/GenBank/DDBJ whole genome shotgun (WGS) entry which is preliminary data.</text>
</comment>
<feature type="signal peptide" evidence="3">
    <location>
        <begin position="1"/>
        <end position="21"/>
    </location>
</feature>
<dbReference type="Proteomes" id="UP001461498">
    <property type="component" value="Unassembled WGS sequence"/>
</dbReference>
<feature type="chain" id="PRO_5043799758" description="Ionotropic glutamate receptor C-terminal domain-containing protein" evidence="3">
    <location>
        <begin position="22"/>
        <end position="388"/>
    </location>
</feature>
<gene>
    <name evidence="5" type="ORF">O3M35_010526</name>
</gene>
<evidence type="ECO:0000259" key="4">
    <source>
        <dbReference type="Pfam" id="PF00060"/>
    </source>
</evidence>
<accession>A0AAW1D0P7</accession>
<evidence type="ECO:0000256" key="2">
    <source>
        <dbReference type="SAM" id="Phobius"/>
    </source>
</evidence>
<keyword evidence="2" id="KW-1133">Transmembrane helix</keyword>
<evidence type="ECO:0000256" key="3">
    <source>
        <dbReference type="SAM" id="SignalP"/>
    </source>
</evidence>
<dbReference type="Gene3D" id="1.10.287.70">
    <property type="match status" value="1"/>
</dbReference>
<dbReference type="GO" id="GO:0016020">
    <property type="term" value="C:membrane"/>
    <property type="evidence" value="ECO:0007669"/>
    <property type="project" value="InterPro"/>
</dbReference>
<feature type="transmembrane region" description="Helical" evidence="2">
    <location>
        <begin position="177"/>
        <end position="199"/>
    </location>
</feature>
<feature type="transmembrane region" description="Helical" evidence="2">
    <location>
        <begin position="231"/>
        <end position="250"/>
    </location>
</feature>
<dbReference type="Pfam" id="PF00060">
    <property type="entry name" value="Lig_chan"/>
    <property type="match status" value="1"/>
</dbReference>
<protein>
    <recommendedName>
        <fullName evidence="4">Ionotropic glutamate receptor C-terminal domain-containing protein</fullName>
    </recommendedName>
</protein>
<keyword evidence="3" id="KW-0732">Signal</keyword>
<keyword evidence="2" id="KW-0472">Membrane</keyword>